<keyword evidence="3" id="KW-1185">Reference proteome</keyword>
<dbReference type="KEGG" id="alkq:M9189_07855"/>
<dbReference type="GO" id="GO:0004180">
    <property type="term" value="F:carboxypeptidase activity"/>
    <property type="evidence" value="ECO:0007669"/>
    <property type="project" value="UniProtKB-KW"/>
</dbReference>
<proteinExistence type="predicted"/>
<keyword evidence="2" id="KW-0378">Hydrolase</keyword>
<reference evidence="2" key="1">
    <citation type="submission" date="2022-05" db="EMBL/GenBank/DDBJ databases">
        <authorList>
            <person name="Sun X."/>
        </authorList>
    </citation>
    <scope>NUCLEOTIDE SEQUENCE</scope>
    <source>
        <strain evidence="2">Ai-910</strain>
    </source>
</reference>
<evidence type="ECO:0000256" key="1">
    <source>
        <dbReference type="SAM" id="Phobius"/>
    </source>
</evidence>
<keyword evidence="2" id="KW-0645">Protease</keyword>
<evidence type="ECO:0000313" key="2">
    <source>
        <dbReference type="EMBL" id="URW78776.1"/>
    </source>
</evidence>
<protein>
    <submittedName>
        <fullName evidence="2">Carboxypeptidase-like regulatory domain-containing protein</fullName>
    </submittedName>
</protein>
<dbReference type="AlphaFoldDB" id="A0A9J6ZND2"/>
<dbReference type="Gene3D" id="2.60.40.1120">
    <property type="entry name" value="Carboxypeptidase-like, regulatory domain"/>
    <property type="match status" value="1"/>
</dbReference>
<dbReference type="RefSeq" id="WP_250722166.1">
    <property type="nucleotide sequence ID" value="NZ_CP098400.1"/>
</dbReference>
<accession>A0A9J6ZND2</accession>
<dbReference type="EMBL" id="CP098400">
    <property type="protein sequence ID" value="URW78776.1"/>
    <property type="molecule type" value="Genomic_DNA"/>
</dbReference>
<evidence type="ECO:0000313" key="3">
    <source>
        <dbReference type="Proteomes" id="UP001056426"/>
    </source>
</evidence>
<dbReference type="Pfam" id="PF13715">
    <property type="entry name" value="CarbopepD_reg_2"/>
    <property type="match status" value="1"/>
</dbReference>
<name>A0A9J6ZND2_9BACT</name>
<dbReference type="Proteomes" id="UP001056426">
    <property type="component" value="Chromosome"/>
</dbReference>
<sequence length="426" mass="48905">MKTNAYVGKFSYGFRLASMILLAAFLSISAFSANKSDGTTRFEGVITDSKSKEALAFTNVIVAGTNIATVCNSDGEFTLKVPNEHLDKNVMFSHIGYQTATVPLRELKTNEINKITLNMTSVSLVEVNVFPSDPERIVRDMMRQRDHNYSDFANTKTAFYRETIKKGRNYVSLTEAVLDIFKFPYSAMRDDRVKLILGRKSADYEKLDTLVFKLQGGPVSAVMLDIMKEPYALFDNESIYDYTFELSNITKVDDRLLYIIDFKQRESVDKPLFFGKLYVDMESLALTRAEFNMDVSNREEATALFIRRKPSGARVYPTEASYIVDYRITDGKWHYGYARASVAFRVNWKKKLLNTNYYTTMEMAVTDWKIAEDQAFKASERLKPTIIMEDAVEGFNDPDFWGDYNVIEPEQPIENAIKRIQRNLDK</sequence>
<dbReference type="SUPFAM" id="SSF49464">
    <property type="entry name" value="Carboxypeptidase regulatory domain-like"/>
    <property type="match status" value="1"/>
</dbReference>
<dbReference type="InterPro" id="IPR008969">
    <property type="entry name" value="CarboxyPept-like_regulatory"/>
</dbReference>
<feature type="transmembrane region" description="Helical" evidence="1">
    <location>
        <begin position="12"/>
        <end position="31"/>
    </location>
</feature>
<keyword evidence="1" id="KW-0472">Membrane</keyword>
<keyword evidence="1" id="KW-0812">Transmembrane</keyword>
<organism evidence="2 3">
    <name type="scientific">Xiashengella succiniciproducens</name>
    <dbReference type="NCBI Taxonomy" id="2949635"/>
    <lineage>
        <taxon>Bacteria</taxon>
        <taxon>Pseudomonadati</taxon>
        <taxon>Bacteroidota</taxon>
        <taxon>Bacteroidia</taxon>
        <taxon>Marinilabiliales</taxon>
        <taxon>Marinilabiliaceae</taxon>
        <taxon>Xiashengella</taxon>
    </lineage>
</organism>
<gene>
    <name evidence="2" type="ORF">M9189_07855</name>
</gene>
<reference evidence="2" key="2">
    <citation type="submission" date="2022-06" db="EMBL/GenBank/DDBJ databases">
        <title>Xiashengella guii gen. nov. sp. nov., a bacterium isolated form anaerobic digestion tank.</title>
        <authorList>
            <person name="Huang H."/>
        </authorList>
    </citation>
    <scope>NUCLEOTIDE SEQUENCE</scope>
    <source>
        <strain evidence="2">Ai-910</strain>
    </source>
</reference>
<keyword evidence="1" id="KW-1133">Transmembrane helix</keyword>
<keyword evidence="2" id="KW-0121">Carboxypeptidase</keyword>